<proteinExistence type="predicted"/>
<protein>
    <submittedName>
        <fullName evidence="1">Uncharacterized protein</fullName>
    </submittedName>
</protein>
<name>A0A7W3LYV9_ACTNM</name>
<evidence type="ECO:0000313" key="2">
    <source>
        <dbReference type="Proteomes" id="UP000572680"/>
    </source>
</evidence>
<dbReference type="EMBL" id="JACJIA010000018">
    <property type="protein sequence ID" value="MBA8956826.1"/>
    <property type="molecule type" value="Genomic_DNA"/>
</dbReference>
<comment type="caution">
    <text evidence="1">The sequence shown here is derived from an EMBL/GenBank/DDBJ whole genome shotgun (WGS) entry which is preliminary data.</text>
</comment>
<dbReference type="RefSeq" id="WP_182848706.1">
    <property type="nucleotide sequence ID" value="NZ_BAAALP010000054.1"/>
</dbReference>
<dbReference type="AlphaFoldDB" id="A0A7W3LYV9"/>
<organism evidence="1 2">
    <name type="scientific">Actinomadura namibiensis</name>
    <dbReference type="NCBI Taxonomy" id="182080"/>
    <lineage>
        <taxon>Bacteria</taxon>
        <taxon>Bacillati</taxon>
        <taxon>Actinomycetota</taxon>
        <taxon>Actinomycetes</taxon>
        <taxon>Streptosporangiales</taxon>
        <taxon>Thermomonosporaceae</taxon>
        <taxon>Actinomadura</taxon>
    </lineage>
</organism>
<evidence type="ECO:0000313" key="1">
    <source>
        <dbReference type="EMBL" id="MBA8956826.1"/>
    </source>
</evidence>
<sequence>MSEISHDETNLSSDQAAVFRAVSRLESGAEGPGGLGRVAAEAGLDEARTRAALEALTGPLGLVAVVENADATEPGPVYRVQTLR</sequence>
<gene>
    <name evidence="1" type="ORF">HNR61_008516</name>
</gene>
<keyword evidence="2" id="KW-1185">Reference proteome</keyword>
<accession>A0A7W3LYV9</accession>
<reference evidence="1 2" key="1">
    <citation type="submission" date="2020-08" db="EMBL/GenBank/DDBJ databases">
        <title>Genomic Encyclopedia of Type Strains, Phase IV (KMG-IV): sequencing the most valuable type-strain genomes for metagenomic binning, comparative biology and taxonomic classification.</title>
        <authorList>
            <person name="Goeker M."/>
        </authorList>
    </citation>
    <scope>NUCLEOTIDE SEQUENCE [LARGE SCALE GENOMIC DNA]</scope>
    <source>
        <strain evidence="1 2">DSM 44197</strain>
    </source>
</reference>
<dbReference type="Proteomes" id="UP000572680">
    <property type="component" value="Unassembled WGS sequence"/>
</dbReference>